<reference evidence="1" key="1">
    <citation type="submission" date="2018-05" db="EMBL/GenBank/DDBJ databases">
        <authorList>
            <person name="Lanie J.A."/>
            <person name="Ng W.-L."/>
            <person name="Kazmierczak K.M."/>
            <person name="Andrzejewski T.M."/>
            <person name="Davidsen T.M."/>
            <person name="Wayne K.J."/>
            <person name="Tettelin H."/>
            <person name="Glass J.I."/>
            <person name="Rusch D."/>
            <person name="Podicherti R."/>
            <person name="Tsui H.-C.T."/>
            <person name="Winkler M.E."/>
        </authorList>
    </citation>
    <scope>NUCLEOTIDE SEQUENCE</scope>
</reference>
<proteinExistence type="predicted"/>
<dbReference type="AlphaFoldDB" id="A0A382BEM3"/>
<dbReference type="EMBL" id="UINC01029272">
    <property type="protein sequence ID" value="SVB11712.1"/>
    <property type="molecule type" value="Genomic_DNA"/>
</dbReference>
<gene>
    <name evidence="1" type="ORF">METZ01_LOCUS164566</name>
</gene>
<sequence>MRQPWSRLIPKSTRIGMLLTLWRRMMLTRAVHNLTVVLLLKKSRTDRVWMRMKQRHHRSIAVRN</sequence>
<organism evidence="1">
    <name type="scientific">marine metagenome</name>
    <dbReference type="NCBI Taxonomy" id="408172"/>
    <lineage>
        <taxon>unclassified sequences</taxon>
        <taxon>metagenomes</taxon>
        <taxon>ecological metagenomes</taxon>
    </lineage>
</organism>
<protein>
    <submittedName>
        <fullName evidence="1">Uncharacterized protein</fullName>
    </submittedName>
</protein>
<name>A0A382BEM3_9ZZZZ</name>
<accession>A0A382BEM3</accession>
<evidence type="ECO:0000313" key="1">
    <source>
        <dbReference type="EMBL" id="SVB11712.1"/>
    </source>
</evidence>